<feature type="domain" description="Right handed beta helix" evidence="1">
    <location>
        <begin position="418"/>
        <end position="549"/>
    </location>
</feature>
<organism evidence="2 3">
    <name type="scientific">Tangfeifania diversioriginum</name>
    <dbReference type="NCBI Taxonomy" id="1168035"/>
    <lineage>
        <taxon>Bacteria</taxon>
        <taxon>Pseudomonadati</taxon>
        <taxon>Bacteroidota</taxon>
        <taxon>Bacteroidia</taxon>
        <taxon>Marinilabiliales</taxon>
        <taxon>Prolixibacteraceae</taxon>
        <taxon>Tangfeifania</taxon>
    </lineage>
</organism>
<dbReference type="STRING" id="1168035.SAMN05444280_11949"/>
<dbReference type="Pfam" id="PF13229">
    <property type="entry name" value="Beta_helix"/>
    <property type="match status" value="1"/>
</dbReference>
<dbReference type="PANTHER" id="PTHR36453:SF1">
    <property type="entry name" value="RIGHT HANDED BETA HELIX DOMAIN-CONTAINING PROTEIN"/>
    <property type="match status" value="1"/>
</dbReference>
<dbReference type="Proteomes" id="UP000184050">
    <property type="component" value="Unassembled WGS sequence"/>
</dbReference>
<evidence type="ECO:0000259" key="1">
    <source>
        <dbReference type="Pfam" id="PF13229"/>
    </source>
</evidence>
<dbReference type="Gene3D" id="2.160.20.10">
    <property type="entry name" value="Single-stranded right-handed beta-helix, Pectin lyase-like"/>
    <property type="match status" value="2"/>
</dbReference>
<reference evidence="2 3" key="1">
    <citation type="submission" date="2016-11" db="EMBL/GenBank/DDBJ databases">
        <authorList>
            <person name="Jaros S."/>
            <person name="Januszkiewicz K."/>
            <person name="Wedrychowicz H."/>
        </authorList>
    </citation>
    <scope>NUCLEOTIDE SEQUENCE [LARGE SCALE GENOMIC DNA]</scope>
    <source>
        <strain evidence="2 3">DSM 27063</strain>
    </source>
</reference>
<dbReference type="EMBL" id="FQZE01000019">
    <property type="protein sequence ID" value="SHJ43313.1"/>
    <property type="molecule type" value="Genomic_DNA"/>
</dbReference>
<dbReference type="SMART" id="SM00710">
    <property type="entry name" value="PbH1"/>
    <property type="match status" value="6"/>
</dbReference>
<dbReference type="InterPro" id="IPR011050">
    <property type="entry name" value="Pectin_lyase_fold/virulence"/>
</dbReference>
<dbReference type="SUPFAM" id="SSF51126">
    <property type="entry name" value="Pectin lyase-like"/>
    <property type="match status" value="1"/>
</dbReference>
<dbReference type="InterPro" id="IPR039448">
    <property type="entry name" value="Beta_helix"/>
</dbReference>
<keyword evidence="3" id="KW-1185">Reference proteome</keyword>
<accession>A0A1M6J9F1</accession>
<gene>
    <name evidence="2" type="ORF">SAMN05444280_11949</name>
</gene>
<proteinExistence type="predicted"/>
<dbReference type="InterPro" id="IPR012334">
    <property type="entry name" value="Pectin_lyas_fold"/>
</dbReference>
<dbReference type="InterPro" id="IPR006626">
    <property type="entry name" value="PbH1"/>
</dbReference>
<name>A0A1M6J9F1_9BACT</name>
<dbReference type="RefSeq" id="WP_217652694.1">
    <property type="nucleotide sequence ID" value="NZ_FQZE01000019.1"/>
</dbReference>
<evidence type="ECO:0000313" key="2">
    <source>
        <dbReference type="EMBL" id="SHJ43313.1"/>
    </source>
</evidence>
<sequence length="683" mass="76442">MTCIILISCSSKTIVFVSVQGNDSGDGSFKKPFKTLEKALDFIREERLKGGSKPFSVLMRGGDYPITRTVRFTEEDSCITIASYNNEKVRFTGGVSIDPSNAIPVSGTEKEKLFSKESRANILMVHLKKLGITDYGDLHPVGFKRPEKPTWMELFINGKPGYLSKWPNDSTVQIGKIINKGLFVADEDSSNIGCIFTYAVEQPAKWEKSDDIWIFGYFRYGWADDAVKLASIDTQNKTFTTLQPHRYGFGTGKPWNKWYAYNIIEETDRPGEYCIDRNDGILYFYNSGKIESIEVSVLKDPFITMNGSSNITVKGISFDCARGSAVEMLGTNDCLFTDCSFKNLGCYAVNIDDKIADANESNSVAGKKNGLANCSVYQTGMGGIKLCGGDRQTLEPAENFVRNCTIHDFNRIAKTYCAGIKISGVGNRISNNEIFNSPHVAILLSGNDHLIEYNEIHDVCRETDDVGALYYGRNPSERGHIVQFNYFHHLGDAHRTTAVYHDDGACGMKVHGNVFYQAGTFPVLIGGGSDNVYTNNIFVDNPVGIKVDNRLQAFEWAKPMIAPGGVAEQKLNEVHYDQPPYSTKYPELAKYWEEDPSFPKRNKIDRNVFVNVDQVILKVHEGVNADKPFLDFSENNLITDDDPGFVDLEKLNFKLKETAEVFKILQGFEQIPFEKIGPQIIEE</sequence>
<protein>
    <submittedName>
        <fullName evidence="2">Right handed beta helix region</fullName>
    </submittedName>
</protein>
<evidence type="ECO:0000313" key="3">
    <source>
        <dbReference type="Proteomes" id="UP000184050"/>
    </source>
</evidence>
<dbReference type="PANTHER" id="PTHR36453">
    <property type="entry name" value="SECRETED PROTEIN-RELATED"/>
    <property type="match status" value="1"/>
</dbReference>
<dbReference type="AlphaFoldDB" id="A0A1M6J9F1"/>